<dbReference type="Gene3D" id="3.30.450.40">
    <property type="match status" value="1"/>
</dbReference>
<evidence type="ECO:0000256" key="1">
    <source>
        <dbReference type="ARBA" id="ARBA00023015"/>
    </source>
</evidence>
<dbReference type="InterPro" id="IPR005471">
    <property type="entry name" value="Tscrpt_reg_IclR_N"/>
</dbReference>
<dbReference type="InterPro" id="IPR036388">
    <property type="entry name" value="WH-like_DNA-bd_sf"/>
</dbReference>
<keyword evidence="1" id="KW-0805">Transcription regulation</keyword>
<proteinExistence type="predicted"/>
<evidence type="ECO:0000313" key="5">
    <source>
        <dbReference type="EMBL" id="OOY12912.1"/>
    </source>
</evidence>
<sequence length="258" mass="28358">MIGKLSSEAKMKTLRKVGELLRQFTAAQPEHSVTDLSRAIGNSVSGTHDLVNGLARIGMLRKVERGRYRLGPLVATLNRALEDSSALTQAARPVLAGLWHDYGETLHLTLHDHGRLLVLDALEGTQSLRVSRDALGSWIALHDSPAGLLHLAQFSDAQLTEYLERNARPGSRLAERADLAAELEAPRRDGFLAGPMAKEPDVICVSAAIRDHISRPIAVLAMSIPRSRHEVQPRAYRNIALEAARQISIRLGYDPEQR</sequence>
<dbReference type="PANTHER" id="PTHR30136:SF35">
    <property type="entry name" value="HTH-TYPE TRANSCRIPTIONAL REGULATOR RV1719"/>
    <property type="match status" value="1"/>
</dbReference>
<protein>
    <recommendedName>
        <fullName evidence="4">IclR-ED domain-containing protein</fullName>
    </recommendedName>
</protein>
<dbReference type="Pfam" id="PF01614">
    <property type="entry name" value="IclR_C"/>
    <property type="match status" value="1"/>
</dbReference>
<evidence type="ECO:0000256" key="2">
    <source>
        <dbReference type="ARBA" id="ARBA00023125"/>
    </source>
</evidence>
<dbReference type="PANTHER" id="PTHR30136">
    <property type="entry name" value="HELIX-TURN-HELIX TRANSCRIPTIONAL REGULATOR, ICLR FAMILY"/>
    <property type="match status" value="1"/>
</dbReference>
<evidence type="ECO:0000313" key="6">
    <source>
        <dbReference type="Proteomes" id="UP000242224"/>
    </source>
</evidence>
<name>A0ABX3MMZ5_9RHOB</name>
<dbReference type="InterPro" id="IPR014757">
    <property type="entry name" value="Tscrpt_reg_IclR_C"/>
</dbReference>
<dbReference type="Pfam" id="PF09339">
    <property type="entry name" value="HTH_IclR"/>
    <property type="match status" value="1"/>
</dbReference>
<dbReference type="SMART" id="SM00346">
    <property type="entry name" value="HTH_ICLR"/>
    <property type="match status" value="1"/>
</dbReference>
<keyword evidence="2" id="KW-0238">DNA-binding</keyword>
<feature type="domain" description="IclR-ED" evidence="4">
    <location>
        <begin position="73"/>
        <end position="253"/>
    </location>
</feature>
<keyword evidence="6" id="KW-1185">Reference proteome</keyword>
<dbReference type="SUPFAM" id="SSF55781">
    <property type="entry name" value="GAF domain-like"/>
    <property type="match status" value="1"/>
</dbReference>
<accession>A0ABX3MMZ5</accession>
<keyword evidence="3" id="KW-0804">Transcription</keyword>
<dbReference type="EMBL" id="MPZS01000001">
    <property type="protein sequence ID" value="OOY12912.1"/>
    <property type="molecule type" value="Genomic_DNA"/>
</dbReference>
<organism evidence="5 6">
    <name type="scientific">Thioclava marina</name>
    <dbReference type="NCBI Taxonomy" id="1915077"/>
    <lineage>
        <taxon>Bacteria</taxon>
        <taxon>Pseudomonadati</taxon>
        <taxon>Pseudomonadota</taxon>
        <taxon>Alphaproteobacteria</taxon>
        <taxon>Rhodobacterales</taxon>
        <taxon>Paracoccaceae</taxon>
        <taxon>Thioclava</taxon>
    </lineage>
</organism>
<dbReference type="Gene3D" id="1.10.10.10">
    <property type="entry name" value="Winged helix-like DNA-binding domain superfamily/Winged helix DNA-binding domain"/>
    <property type="match status" value="1"/>
</dbReference>
<dbReference type="InterPro" id="IPR029016">
    <property type="entry name" value="GAF-like_dom_sf"/>
</dbReference>
<evidence type="ECO:0000259" key="4">
    <source>
        <dbReference type="PROSITE" id="PS51078"/>
    </source>
</evidence>
<evidence type="ECO:0000256" key="3">
    <source>
        <dbReference type="ARBA" id="ARBA00023163"/>
    </source>
</evidence>
<dbReference type="InterPro" id="IPR050707">
    <property type="entry name" value="HTH_MetabolicPath_Reg"/>
</dbReference>
<dbReference type="InterPro" id="IPR036390">
    <property type="entry name" value="WH_DNA-bd_sf"/>
</dbReference>
<comment type="caution">
    <text evidence="5">The sequence shown here is derived from an EMBL/GenBank/DDBJ whole genome shotgun (WGS) entry which is preliminary data.</text>
</comment>
<dbReference type="Proteomes" id="UP000242224">
    <property type="component" value="Unassembled WGS sequence"/>
</dbReference>
<dbReference type="SUPFAM" id="SSF46785">
    <property type="entry name" value="Winged helix' DNA-binding domain"/>
    <property type="match status" value="1"/>
</dbReference>
<gene>
    <name evidence="5" type="ORF">BMG00_03595</name>
</gene>
<dbReference type="PROSITE" id="PS51078">
    <property type="entry name" value="ICLR_ED"/>
    <property type="match status" value="1"/>
</dbReference>
<reference evidence="5 6" key="1">
    <citation type="submission" date="2016-11" db="EMBL/GenBank/DDBJ databases">
        <title>A multilocus sequence analysis scheme for characterization of bacteria in the genus Thioclava.</title>
        <authorList>
            <person name="Liu Y."/>
            <person name="Shao Z."/>
        </authorList>
    </citation>
    <scope>NUCLEOTIDE SEQUENCE [LARGE SCALE GENOMIC DNA]</scope>
    <source>
        <strain evidence="5 6">11.10-0-13</strain>
    </source>
</reference>